<organism evidence="17 18">
    <name type="scientific">Anaerocolumna aminovalerica</name>
    <dbReference type="NCBI Taxonomy" id="1527"/>
    <lineage>
        <taxon>Bacteria</taxon>
        <taxon>Bacillati</taxon>
        <taxon>Bacillota</taxon>
        <taxon>Clostridia</taxon>
        <taxon>Lachnospirales</taxon>
        <taxon>Lachnospiraceae</taxon>
        <taxon>Anaerocolumna</taxon>
    </lineage>
</organism>
<comment type="catalytic activity">
    <reaction evidence="1">
        <text>ATP + protein L-histidine = ADP + protein N-phospho-L-histidine.</text>
        <dbReference type="EC" id="2.7.13.3"/>
    </reaction>
</comment>
<dbReference type="SUPFAM" id="SSF55874">
    <property type="entry name" value="ATPase domain of HSP90 chaperone/DNA topoisomerase II/histidine kinase"/>
    <property type="match status" value="1"/>
</dbReference>
<evidence type="ECO:0000313" key="18">
    <source>
        <dbReference type="Proteomes" id="UP000198806"/>
    </source>
</evidence>
<feature type="domain" description="HAMP" evidence="16">
    <location>
        <begin position="206"/>
        <end position="258"/>
    </location>
</feature>
<evidence type="ECO:0000256" key="5">
    <source>
        <dbReference type="ARBA" id="ARBA00022553"/>
    </source>
</evidence>
<dbReference type="SMART" id="SM00388">
    <property type="entry name" value="HisKA"/>
    <property type="match status" value="1"/>
</dbReference>
<keyword evidence="4" id="KW-1003">Cell membrane</keyword>
<dbReference type="InterPro" id="IPR050398">
    <property type="entry name" value="HssS/ArlS-like"/>
</dbReference>
<evidence type="ECO:0000259" key="16">
    <source>
        <dbReference type="PROSITE" id="PS50885"/>
    </source>
</evidence>
<dbReference type="InterPro" id="IPR003661">
    <property type="entry name" value="HisK_dim/P_dom"/>
</dbReference>
<dbReference type="Proteomes" id="UP000198806">
    <property type="component" value="Unassembled WGS sequence"/>
</dbReference>
<accession>A0A1I5DZM0</accession>
<dbReference type="Pfam" id="PF00512">
    <property type="entry name" value="HisKA"/>
    <property type="match status" value="1"/>
</dbReference>
<keyword evidence="18" id="KW-1185">Reference proteome</keyword>
<evidence type="ECO:0000256" key="10">
    <source>
        <dbReference type="ARBA" id="ARBA00022840"/>
    </source>
</evidence>
<dbReference type="AlphaFoldDB" id="A0A1I5DZM0"/>
<dbReference type="CDD" id="cd00075">
    <property type="entry name" value="HATPase"/>
    <property type="match status" value="1"/>
</dbReference>
<evidence type="ECO:0000256" key="6">
    <source>
        <dbReference type="ARBA" id="ARBA00022679"/>
    </source>
</evidence>
<dbReference type="OrthoDB" id="2359336at2"/>
<dbReference type="InterPro" id="IPR003594">
    <property type="entry name" value="HATPase_dom"/>
</dbReference>
<dbReference type="GO" id="GO:0005524">
    <property type="term" value="F:ATP binding"/>
    <property type="evidence" value="ECO:0007669"/>
    <property type="project" value="UniProtKB-KW"/>
</dbReference>
<dbReference type="InterPro" id="IPR003660">
    <property type="entry name" value="HAMP_dom"/>
</dbReference>
<dbReference type="FunFam" id="1.10.287.130:FF:000001">
    <property type="entry name" value="Two-component sensor histidine kinase"/>
    <property type="match status" value="1"/>
</dbReference>
<evidence type="ECO:0000313" key="17">
    <source>
        <dbReference type="EMBL" id="SFO04583.1"/>
    </source>
</evidence>
<evidence type="ECO:0000256" key="4">
    <source>
        <dbReference type="ARBA" id="ARBA00022475"/>
    </source>
</evidence>
<keyword evidence="5" id="KW-0597">Phosphoprotein</keyword>
<proteinExistence type="predicted"/>
<feature type="transmembrane region" description="Helical" evidence="14">
    <location>
        <begin position="21"/>
        <end position="40"/>
    </location>
</feature>
<dbReference type="PROSITE" id="PS50885">
    <property type="entry name" value="HAMP"/>
    <property type="match status" value="1"/>
</dbReference>
<dbReference type="EC" id="2.7.13.3" evidence="3"/>
<name>A0A1I5DZM0_9FIRM</name>
<evidence type="ECO:0000256" key="11">
    <source>
        <dbReference type="ARBA" id="ARBA00022989"/>
    </source>
</evidence>
<feature type="transmembrane region" description="Helical" evidence="14">
    <location>
        <begin position="185"/>
        <end position="205"/>
    </location>
</feature>
<dbReference type="SMART" id="SM00387">
    <property type="entry name" value="HATPase_c"/>
    <property type="match status" value="1"/>
</dbReference>
<keyword evidence="13 14" id="KW-0472">Membrane</keyword>
<evidence type="ECO:0000256" key="12">
    <source>
        <dbReference type="ARBA" id="ARBA00023012"/>
    </source>
</evidence>
<evidence type="ECO:0000259" key="15">
    <source>
        <dbReference type="PROSITE" id="PS50109"/>
    </source>
</evidence>
<comment type="subcellular location">
    <subcellularLocation>
        <location evidence="2">Cell membrane</location>
        <topology evidence="2">Multi-pass membrane protein</topology>
    </subcellularLocation>
</comment>
<dbReference type="InterPro" id="IPR036097">
    <property type="entry name" value="HisK_dim/P_sf"/>
</dbReference>
<keyword evidence="8" id="KW-0547">Nucleotide-binding</keyword>
<keyword evidence="12" id="KW-0902">Two-component regulatory system</keyword>
<dbReference type="PROSITE" id="PS50109">
    <property type="entry name" value="HIS_KIN"/>
    <property type="match status" value="1"/>
</dbReference>
<keyword evidence="10" id="KW-0067">ATP-binding</keyword>
<dbReference type="GO" id="GO:0005886">
    <property type="term" value="C:plasma membrane"/>
    <property type="evidence" value="ECO:0007669"/>
    <property type="project" value="UniProtKB-SubCell"/>
</dbReference>
<dbReference type="InterPro" id="IPR036890">
    <property type="entry name" value="HATPase_C_sf"/>
</dbReference>
<dbReference type="InterPro" id="IPR004358">
    <property type="entry name" value="Sig_transdc_His_kin-like_C"/>
</dbReference>
<keyword evidence="7 14" id="KW-0812">Transmembrane</keyword>
<dbReference type="CDD" id="cd06225">
    <property type="entry name" value="HAMP"/>
    <property type="match status" value="1"/>
</dbReference>
<dbReference type="EMBL" id="FOWD01000007">
    <property type="protein sequence ID" value="SFO04583.1"/>
    <property type="molecule type" value="Genomic_DNA"/>
</dbReference>
<evidence type="ECO:0000256" key="9">
    <source>
        <dbReference type="ARBA" id="ARBA00022777"/>
    </source>
</evidence>
<dbReference type="Gene3D" id="3.30.565.10">
    <property type="entry name" value="Histidine kinase-like ATPase, C-terminal domain"/>
    <property type="match status" value="1"/>
</dbReference>
<keyword evidence="11 14" id="KW-1133">Transmembrane helix</keyword>
<reference evidence="17 18" key="1">
    <citation type="submission" date="2016-10" db="EMBL/GenBank/DDBJ databases">
        <authorList>
            <person name="de Groot N.N."/>
        </authorList>
    </citation>
    <scope>NUCLEOTIDE SEQUENCE [LARGE SCALE GENOMIC DNA]</scope>
    <source>
        <strain evidence="17 18">DSM 1283</strain>
    </source>
</reference>
<evidence type="ECO:0000256" key="14">
    <source>
        <dbReference type="SAM" id="Phobius"/>
    </source>
</evidence>
<dbReference type="PANTHER" id="PTHR45528:SF1">
    <property type="entry name" value="SENSOR HISTIDINE KINASE CPXA"/>
    <property type="match status" value="1"/>
</dbReference>
<dbReference type="PRINTS" id="PR00344">
    <property type="entry name" value="BCTRLSENSOR"/>
</dbReference>
<protein>
    <recommendedName>
        <fullName evidence="3">histidine kinase</fullName>
        <ecNumber evidence="3">2.7.13.3</ecNumber>
    </recommendedName>
</protein>
<dbReference type="FunFam" id="3.30.565.10:FF:000006">
    <property type="entry name" value="Sensor histidine kinase WalK"/>
    <property type="match status" value="1"/>
</dbReference>
<evidence type="ECO:0000256" key="13">
    <source>
        <dbReference type="ARBA" id="ARBA00023136"/>
    </source>
</evidence>
<dbReference type="SMART" id="SM00304">
    <property type="entry name" value="HAMP"/>
    <property type="match status" value="1"/>
</dbReference>
<dbReference type="Pfam" id="PF02518">
    <property type="entry name" value="HATPase_c"/>
    <property type="match status" value="1"/>
</dbReference>
<feature type="domain" description="Histidine kinase" evidence="15">
    <location>
        <begin position="273"/>
        <end position="488"/>
    </location>
</feature>
<keyword evidence="6" id="KW-0808">Transferase</keyword>
<dbReference type="SUPFAM" id="SSF158472">
    <property type="entry name" value="HAMP domain-like"/>
    <property type="match status" value="1"/>
</dbReference>
<evidence type="ECO:0000256" key="3">
    <source>
        <dbReference type="ARBA" id="ARBA00012438"/>
    </source>
</evidence>
<sequence length="496" mass="56575">MQKMNKVKAKNRLFVKVYFNYAVMLTVFAVLIGIIFMKLYETNTMNDYKDKLEKQAKSISRRLQQAIINDEEESYLEYLVILGELDDEEPDVWTISNPNAVKPMDKSLENVVMDNIDLPEDAREVIGGVFLQNQPMSRNGYYEQFGGVSVIVGEPIRVNGEVVGAVMLVSQIEGQNRIIKDSMSLIILSILVALFISFIIAIVFAKGLSNPISKMRITALELANGKYQSKTDINRQDEIGDLARSIDILADELAENEIERQNRDQMRIDFFANVSHELRTPITVIRAYTETLVDGVVTDPEKIAQYYDRMLKECKGMERLVGDLLLLSKMQNPDFIIEKEPVNVVQIFDNLIRSISAISSEKNITVEMNRDRTCYMMMGDYDRLRQMFLIILDNAIKFTPENSSIHINLSIQDKLRVSIRDEGIGIPEDDLKSIFNKFYKSKLKQNEKGSGLGLAIARQIAIKHDGVIEVYSEVGVGTEFVFYFQCLEDYVGRLDI</sequence>
<evidence type="ECO:0000256" key="8">
    <source>
        <dbReference type="ARBA" id="ARBA00022741"/>
    </source>
</evidence>
<dbReference type="InterPro" id="IPR005467">
    <property type="entry name" value="His_kinase_dom"/>
</dbReference>
<dbReference type="RefSeq" id="WP_091685253.1">
    <property type="nucleotide sequence ID" value="NZ_BAABFM010000010.1"/>
</dbReference>
<dbReference type="GO" id="GO:0000155">
    <property type="term" value="F:phosphorelay sensor kinase activity"/>
    <property type="evidence" value="ECO:0007669"/>
    <property type="project" value="InterPro"/>
</dbReference>
<dbReference type="SUPFAM" id="SSF47384">
    <property type="entry name" value="Homodimeric domain of signal transducing histidine kinase"/>
    <property type="match status" value="1"/>
</dbReference>
<dbReference type="CDD" id="cd00082">
    <property type="entry name" value="HisKA"/>
    <property type="match status" value="1"/>
</dbReference>
<gene>
    <name evidence="17" type="ORF">SAMN04489757_10785</name>
</gene>
<keyword evidence="9 17" id="KW-0418">Kinase</keyword>
<dbReference type="Pfam" id="PF00672">
    <property type="entry name" value="HAMP"/>
    <property type="match status" value="1"/>
</dbReference>
<dbReference type="Gene3D" id="1.10.287.130">
    <property type="match status" value="1"/>
</dbReference>
<evidence type="ECO:0000256" key="1">
    <source>
        <dbReference type="ARBA" id="ARBA00000085"/>
    </source>
</evidence>
<dbReference type="PANTHER" id="PTHR45528">
    <property type="entry name" value="SENSOR HISTIDINE KINASE CPXA"/>
    <property type="match status" value="1"/>
</dbReference>
<dbReference type="STRING" id="1527.SAMN04489757_10785"/>
<dbReference type="Gene3D" id="6.10.340.10">
    <property type="match status" value="1"/>
</dbReference>
<evidence type="ECO:0000256" key="7">
    <source>
        <dbReference type="ARBA" id="ARBA00022692"/>
    </source>
</evidence>
<evidence type="ECO:0000256" key="2">
    <source>
        <dbReference type="ARBA" id="ARBA00004651"/>
    </source>
</evidence>